<keyword evidence="11" id="KW-1185">Reference proteome</keyword>
<evidence type="ECO:0000256" key="8">
    <source>
        <dbReference type="ARBA" id="ARBA00023194"/>
    </source>
</evidence>
<reference evidence="10 11" key="1">
    <citation type="submission" date="2016-01" db="EMBL/GenBank/DDBJ databases">
        <title>Whole genome sequence and analysis of Micromonospora rosaria DSM 803, which can produce antibacterial substance rosamicin.</title>
        <authorList>
            <person name="Yang H."/>
            <person name="He X."/>
            <person name="Zhu D."/>
        </authorList>
    </citation>
    <scope>NUCLEOTIDE SEQUENCE [LARGE SCALE GENOMIC DNA]</scope>
    <source>
        <strain evidence="10 11">DSM 803</strain>
    </source>
</reference>
<dbReference type="GO" id="GO:0005506">
    <property type="term" value="F:iron ion binding"/>
    <property type="evidence" value="ECO:0007669"/>
    <property type="project" value="InterPro"/>
</dbReference>
<evidence type="ECO:0000256" key="2">
    <source>
        <dbReference type="ARBA" id="ARBA00022617"/>
    </source>
</evidence>
<organism evidence="10 11">
    <name type="scientific">Micromonospora rosaria</name>
    <dbReference type="NCBI Taxonomy" id="47874"/>
    <lineage>
        <taxon>Bacteria</taxon>
        <taxon>Bacillati</taxon>
        <taxon>Actinomycetota</taxon>
        <taxon>Actinomycetes</taxon>
        <taxon>Micromonosporales</taxon>
        <taxon>Micromonosporaceae</taxon>
        <taxon>Micromonospora</taxon>
    </lineage>
</organism>
<sequence length="394" mass="42581">MAEVPEIELTDPAVLSDPVTAYRRARERSPVARLVTPGFGAMWAVTRHAPARALLTDPRFELRAESYLRPSVPEAYRPYLRTMEIDGPEHGRLRRLVAPAFTARRAADRRTRIEAVVAGLLDQAARQATEGVVDLVEHLARPLPMAVICDLVGVPEADRPQWRAFGAAVAAGDGPTFVAALPAIIDSARSVVAQRRDAPGDDLVTDLIRVRDDDGDRLSETELVSLVWHLVLAGQTPANLLANAVETLLAHPEQLAALRAEPDLMPRAVEELTRWSPPQMLTVPRFATGDVTIAGVPVPAGEPVTVAIVAANRDPEVFPDPDRLDLARVPDRSAHLGYGHGPHFCLGAALARVQTEVALAALLRRSPDLTLAPAGAHRAPDPGTWRLLTLPVQL</sequence>
<evidence type="ECO:0000256" key="5">
    <source>
        <dbReference type="ARBA" id="ARBA00023002"/>
    </source>
</evidence>
<dbReference type="GO" id="GO:0016705">
    <property type="term" value="F:oxidoreductase activity, acting on paired donors, with incorporation or reduction of molecular oxygen"/>
    <property type="evidence" value="ECO:0007669"/>
    <property type="project" value="InterPro"/>
</dbReference>
<dbReference type="PANTHER" id="PTHR46696">
    <property type="entry name" value="P450, PUTATIVE (EUROFUNG)-RELATED"/>
    <property type="match status" value="1"/>
</dbReference>
<comment type="similarity">
    <text evidence="1">Belongs to the cytochrome P450 family.</text>
</comment>
<dbReference type="OrthoDB" id="4156795at2"/>
<dbReference type="GO" id="GO:0017000">
    <property type="term" value="P:antibiotic biosynthetic process"/>
    <property type="evidence" value="ECO:0007669"/>
    <property type="project" value="UniProtKB-KW"/>
</dbReference>
<evidence type="ECO:0000313" key="10">
    <source>
        <dbReference type="EMBL" id="KXK62490.1"/>
    </source>
</evidence>
<dbReference type="GO" id="GO:0004497">
    <property type="term" value="F:monooxygenase activity"/>
    <property type="evidence" value="ECO:0007669"/>
    <property type="project" value="UniProtKB-KW"/>
</dbReference>
<dbReference type="CDD" id="cd11029">
    <property type="entry name" value="CYP107-like"/>
    <property type="match status" value="1"/>
</dbReference>
<dbReference type="Gene3D" id="1.10.630.10">
    <property type="entry name" value="Cytochrome P450"/>
    <property type="match status" value="1"/>
</dbReference>
<dbReference type="Pfam" id="PF00067">
    <property type="entry name" value="p450"/>
    <property type="match status" value="1"/>
</dbReference>
<dbReference type="AlphaFoldDB" id="A0A136PVD1"/>
<dbReference type="PRINTS" id="PR00359">
    <property type="entry name" value="BP450"/>
</dbReference>
<evidence type="ECO:0000256" key="3">
    <source>
        <dbReference type="ARBA" id="ARBA00022723"/>
    </source>
</evidence>
<name>A0A136PVD1_9ACTN</name>
<evidence type="ECO:0000256" key="1">
    <source>
        <dbReference type="ARBA" id="ARBA00010617"/>
    </source>
</evidence>
<evidence type="ECO:0000256" key="4">
    <source>
        <dbReference type="ARBA" id="ARBA00022857"/>
    </source>
</evidence>
<comment type="caution">
    <text evidence="10">The sequence shown here is derived from an EMBL/GenBank/DDBJ whole genome shotgun (WGS) entry which is preliminary data.</text>
</comment>
<keyword evidence="4" id="KW-0521">NADP</keyword>
<keyword evidence="2" id="KW-0349">Heme</keyword>
<dbReference type="InterPro" id="IPR036396">
    <property type="entry name" value="Cyt_P450_sf"/>
</dbReference>
<dbReference type="InterPro" id="IPR001128">
    <property type="entry name" value="Cyt_P450"/>
</dbReference>
<keyword evidence="5" id="KW-0560">Oxidoreductase</keyword>
<keyword evidence="8" id="KW-0045">Antibiotic biosynthesis</keyword>
<comment type="pathway">
    <text evidence="9">Antibiotic biosynthesis; mycinamicin biosynthesis.</text>
</comment>
<dbReference type="EMBL" id="LRQV01000018">
    <property type="protein sequence ID" value="KXK62490.1"/>
    <property type="molecule type" value="Genomic_DNA"/>
</dbReference>
<dbReference type="Proteomes" id="UP000070620">
    <property type="component" value="Unassembled WGS sequence"/>
</dbReference>
<accession>A0A136PVD1</accession>
<keyword evidence="3" id="KW-0479">Metal-binding</keyword>
<dbReference type="SUPFAM" id="SSF48264">
    <property type="entry name" value="Cytochrome P450"/>
    <property type="match status" value="1"/>
</dbReference>
<dbReference type="RefSeq" id="WP_067362018.1">
    <property type="nucleotide sequence ID" value="NZ_JBIUBN010000011.1"/>
</dbReference>
<proteinExistence type="inferred from homology"/>
<dbReference type="FunFam" id="1.10.630.10:FF:000018">
    <property type="entry name" value="Cytochrome P450 monooxygenase"/>
    <property type="match status" value="1"/>
</dbReference>
<dbReference type="PANTHER" id="PTHR46696:SF1">
    <property type="entry name" value="CYTOCHROME P450 YJIB-RELATED"/>
    <property type="match status" value="1"/>
</dbReference>
<evidence type="ECO:0000256" key="9">
    <source>
        <dbReference type="ARBA" id="ARBA00060683"/>
    </source>
</evidence>
<evidence type="ECO:0000256" key="7">
    <source>
        <dbReference type="ARBA" id="ARBA00023033"/>
    </source>
</evidence>
<keyword evidence="6" id="KW-0408">Iron</keyword>
<dbReference type="GO" id="GO:0020037">
    <property type="term" value="F:heme binding"/>
    <property type="evidence" value="ECO:0007669"/>
    <property type="project" value="InterPro"/>
</dbReference>
<protein>
    <submittedName>
        <fullName evidence="10">Cytochrome</fullName>
    </submittedName>
</protein>
<evidence type="ECO:0000256" key="6">
    <source>
        <dbReference type="ARBA" id="ARBA00023004"/>
    </source>
</evidence>
<keyword evidence="7" id="KW-0503">Monooxygenase</keyword>
<gene>
    <name evidence="10" type="ORF">AWW66_08005</name>
</gene>
<dbReference type="InterPro" id="IPR002397">
    <property type="entry name" value="Cyt_P450_B"/>
</dbReference>
<evidence type="ECO:0000313" key="11">
    <source>
        <dbReference type="Proteomes" id="UP000070620"/>
    </source>
</evidence>